<comment type="caution">
    <text evidence="1">The sequence shown here is derived from an EMBL/GenBank/DDBJ whole genome shotgun (WGS) entry which is preliminary data.</text>
</comment>
<feature type="non-terminal residue" evidence="1">
    <location>
        <position position="108"/>
    </location>
</feature>
<proteinExistence type="predicted"/>
<reference evidence="2" key="1">
    <citation type="submission" date="2022-10" db="EMBL/GenBank/DDBJ databases">
        <title>Genome assembly of Pristionchus species.</title>
        <authorList>
            <person name="Yoshida K."/>
            <person name="Sommer R.J."/>
        </authorList>
    </citation>
    <scope>NUCLEOTIDE SEQUENCE [LARGE SCALE GENOMIC DNA]</scope>
    <source>
        <strain evidence="2">RS5460</strain>
    </source>
</reference>
<evidence type="ECO:0000313" key="1">
    <source>
        <dbReference type="EMBL" id="GMR60172.1"/>
    </source>
</evidence>
<dbReference type="AlphaFoldDB" id="A0AAN5DDG1"/>
<evidence type="ECO:0000313" key="2">
    <source>
        <dbReference type="Proteomes" id="UP001328107"/>
    </source>
</evidence>
<dbReference type="Proteomes" id="UP001328107">
    <property type="component" value="Unassembled WGS sequence"/>
</dbReference>
<keyword evidence="2" id="KW-1185">Reference proteome</keyword>
<gene>
    <name evidence="1" type="ORF">PMAYCL1PPCAC_30367</name>
</gene>
<protein>
    <submittedName>
        <fullName evidence="1">Uncharacterized protein</fullName>
    </submittedName>
</protein>
<sequence>MIFLPGLELEFNDDDTVITFLLDNSLYFLYEDGDGEWAMRVMNTNTLNVAKIEVRLEEFESSLLDLYGTVSIHNEKAYMWNYIDKYLCEGVKEKDAFHWKTVGTTGDS</sequence>
<name>A0AAN5DDG1_9BILA</name>
<accession>A0AAN5DDG1</accession>
<dbReference type="EMBL" id="BTRK01000006">
    <property type="protein sequence ID" value="GMR60172.1"/>
    <property type="molecule type" value="Genomic_DNA"/>
</dbReference>
<organism evidence="1 2">
    <name type="scientific">Pristionchus mayeri</name>
    <dbReference type="NCBI Taxonomy" id="1317129"/>
    <lineage>
        <taxon>Eukaryota</taxon>
        <taxon>Metazoa</taxon>
        <taxon>Ecdysozoa</taxon>
        <taxon>Nematoda</taxon>
        <taxon>Chromadorea</taxon>
        <taxon>Rhabditida</taxon>
        <taxon>Rhabditina</taxon>
        <taxon>Diplogasteromorpha</taxon>
        <taxon>Diplogasteroidea</taxon>
        <taxon>Neodiplogasteridae</taxon>
        <taxon>Pristionchus</taxon>
    </lineage>
</organism>